<evidence type="ECO:0000256" key="3">
    <source>
        <dbReference type="ARBA" id="ARBA00022989"/>
    </source>
</evidence>
<dbReference type="OrthoDB" id="9794225at2"/>
<dbReference type="PANTHER" id="PTHR10846:SF8">
    <property type="entry name" value="INNER MEMBRANE PROTEIN YRBG"/>
    <property type="match status" value="1"/>
</dbReference>
<evidence type="ECO:0000256" key="4">
    <source>
        <dbReference type="ARBA" id="ARBA00023136"/>
    </source>
</evidence>
<organism evidence="7 8">
    <name type="scientific">Salipaludibacillus keqinensis</name>
    <dbReference type="NCBI Taxonomy" id="2045207"/>
    <lineage>
        <taxon>Bacteria</taxon>
        <taxon>Bacillati</taxon>
        <taxon>Bacillota</taxon>
        <taxon>Bacilli</taxon>
        <taxon>Bacillales</taxon>
        <taxon>Bacillaceae</taxon>
    </lineage>
</organism>
<evidence type="ECO:0000256" key="5">
    <source>
        <dbReference type="SAM" id="Phobius"/>
    </source>
</evidence>
<dbReference type="PANTHER" id="PTHR10846">
    <property type="entry name" value="SODIUM/POTASSIUM/CALCIUM EXCHANGER"/>
    <property type="match status" value="1"/>
</dbReference>
<dbReference type="GO" id="GO:0005886">
    <property type="term" value="C:plasma membrane"/>
    <property type="evidence" value="ECO:0007669"/>
    <property type="project" value="TreeGrafter"/>
</dbReference>
<dbReference type="GO" id="GO:0005262">
    <property type="term" value="F:calcium channel activity"/>
    <property type="evidence" value="ECO:0007669"/>
    <property type="project" value="TreeGrafter"/>
</dbReference>
<keyword evidence="4 5" id="KW-0472">Membrane</keyword>
<feature type="transmembrane region" description="Helical" evidence="5">
    <location>
        <begin position="178"/>
        <end position="197"/>
    </location>
</feature>
<comment type="caution">
    <text evidence="7">The sequence shown here is derived from an EMBL/GenBank/DDBJ whole genome shotgun (WGS) entry which is preliminary data.</text>
</comment>
<dbReference type="Proteomes" id="UP000248214">
    <property type="component" value="Unassembled WGS sequence"/>
</dbReference>
<dbReference type="AlphaFoldDB" id="A0A323T9Q1"/>
<dbReference type="GO" id="GO:0006874">
    <property type="term" value="P:intracellular calcium ion homeostasis"/>
    <property type="evidence" value="ECO:0007669"/>
    <property type="project" value="TreeGrafter"/>
</dbReference>
<evidence type="ECO:0000313" key="8">
    <source>
        <dbReference type="Proteomes" id="UP000248214"/>
    </source>
</evidence>
<reference evidence="7 8" key="1">
    <citation type="submission" date="2017-10" db="EMBL/GenBank/DDBJ databases">
        <title>Bacillus sp. nov., a halophilic bacterium isolated from a Keqin Lake.</title>
        <authorList>
            <person name="Wang H."/>
        </authorList>
    </citation>
    <scope>NUCLEOTIDE SEQUENCE [LARGE SCALE GENOMIC DNA]</scope>
    <source>
        <strain evidence="7 8">KQ-12</strain>
    </source>
</reference>
<dbReference type="EMBL" id="PDOD01000004">
    <property type="protein sequence ID" value="PYZ92298.1"/>
    <property type="molecule type" value="Genomic_DNA"/>
</dbReference>
<dbReference type="InterPro" id="IPR004837">
    <property type="entry name" value="NaCa_Exmemb"/>
</dbReference>
<feature type="transmembrane region" description="Helical" evidence="5">
    <location>
        <begin position="274"/>
        <end position="291"/>
    </location>
</feature>
<dbReference type="Gene3D" id="1.20.1420.30">
    <property type="entry name" value="NCX, central ion-binding region"/>
    <property type="match status" value="2"/>
</dbReference>
<evidence type="ECO:0000256" key="2">
    <source>
        <dbReference type="ARBA" id="ARBA00022692"/>
    </source>
</evidence>
<dbReference type="Pfam" id="PF01699">
    <property type="entry name" value="Na_Ca_ex"/>
    <property type="match status" value="2"/>
</dbReference>
<evidence type="ECO:0000256" key="1">
    <source>
        <dbReference type="ARBA" id="ARBA00004141"/>
    </source>
</evidence>
<feature type="transmembrane region" description="Helical" evidence="5">
    <location>
        <begin position="303"/>
        <end position="319"/>
    </location>
</feature>
<accession>A0A323T9Q1</accession>
<feature type="domain" description="Sodium/calcium exchanger membrane region" evidence="6">
    <location>
        <begin position="3"/>
        <end position="150"/>
    </location>
</feature>
<gene>
    <name evidence="7" type="ORF">CR194_15800</name>
</gene>
<feature type="transmembrane region" description="Helical" evidence="5">
    <location>
        <begin position="243"/>
        <end position="268"/>
    </location>
</feature>
<feature type="transmembrane region" description="Helical" evidence="5">
    <location>
        <begin position="72"/>
        <end position="92"/>
    </location>
</feature>
<keyword evidence="3 5" id="KW-1133">Transmembrane helix</keyword>
<evidence type="ECO:0000313" key="7">
    <source>
        <dbReference type="EMBL" id="PYZ92298.1"/>
    </source>
</evidence>
<dbReference type="NCBIfam" id="TIGR00367">
    <property type="entry name" value="calcium/sodium antiporter"/>
    <property type="match status" value="1"/>
</dbReference>
<comment type="subcellular location">
    <subcellularLocation>
        <location evidence="1">Membrane</location>
        <topology evidence="1">Multi-pass membrane protein</topology>
    </subcellularLocation>
</comment>
<keyword evidence="8" id="KW-1185">Reference proteome</keyword>
<dbReference type="GO" id="GO:0008273">
    <property type="term" value="F:calcium, potassium:sodium antiporter activity"/>
    <property type="evidence" value="ECO:0007669"/>
    <property type="project" value="TreeGrafter"/>
</dbReference>
<dbReference type="InterPro" id="IPR044880">
    <property type="entry name" value="NCX_ion-bd_dom_sf"/>
</dbReference>
<dbReference type="InterPro" id="IPR004481">
    <property type="entry name" value="K/Na/Ca-exchanger"/>
</dbReference>
<feature type="transmembrane region" description="Helical" evidence="5">
    <location>
        <begin position="134"/>
        <end position="150"/>
    </location>
</feature>
<feature type="domain" description="Sodium/calcium exchanger membrane region" evidence="6">
    <location>
        <begin position="180"/>
        <end position="318"/>
    </location>
</feature>
<dbReference type="RefSeq" id="WP_110610817.1">
    <property type="nucleotide sequence ID" value="NZ_PDOD01000004.1"/>
</dbReference>
<evidence type="ECO:0000259" key="6">
    <source>
        <dbReference type="Pfam" id="PF01699"/>
    </source>
</evidence>
<feature type="transmembrane region" description="Helical" evidence="5">
    <location>
        <begin position="104"/>
        <end position="122"/>
    </location>
</feature>
<sequence>MVYLLLIIGFALLIKGADWFVTGASKIAHLLRVSPVLVGLTIVAFGTGAPEATVSVIAALEGNPGVTVGNVVGSNIINIAAVVGVTAVIFPLKVESQTVRKEIPFTLLGSIAFMALIIDVGVDSEATNLLSRGDGIVLLLFFAIFMYYVFELAMNHRQDEITPGVNERSDAEGGWKKNGIITVLGLAAIILGGYWVVESSTEIAVRFGMSETLVGLTVVSIGSSLPEFVTSITAALKKYSDLALGNIVGSCIFNVLFVLGIASVITPLPINTEFFLDVTFMIILTFVLLIFSRTNWQVGKGEGTVLVLSYLIYLVYIIMRN</sequence>
<protein>
    <submittedName>
        <fullName evidence="7">Sodium:proton exchanger</fullName>
    </submittedName>
</protein>
<name>A0A323T9Q1_9BACI</name>
<proteinExistence type="predicted"/>
<feature type="transmembrane region" description="Helical" evidence="5">
    <location>
        <begin position="203"/>
        <end position="222"/>
    </location>
</feature>
<keyword evidence="2 5" id="KW-0812">Transmembrane</keyword>